<keyword evidence="1" id="KW-0732">Signal</keyword>
<dbReference type="EMBL" id="QFFG01000003">
    <property type="protein sequence ID" value="PWG05302.1"/>
    <property type="molecule type" value="Genomic_DNA"/>
</dbReference>
<feature type="chain" id="PRO_5015675361" evidence="1">
    <location>
        <begin position="22"/>
        <end position="223"/>
    </location>
</feature>
<dbReference type="Pfam" id="PF10677">
    <property type="entry name" value="DUF2490"/>
    <property type="match status" value="1"/>
</dbReference>
<feature type="signal peptide" evidence="1">
    <location>
        <begin position="1"/>
        <end position="21"/>
    </location>
</feature>
<evidence type="ECO:0000256" key="1">
    <source>
        <dbReference type="SAM" id="SignalP"/>
    </source>
</evidence>
<dbReference type="InterPro" id="IPR019619">
    <property type="entry name" value="DUF2490"/>
</dbReference>
<evidence type="ECO:0000313" key="3">
    <source>
        <dbReference type="Proteomes" id="UP000245670"/>
    </source>
</evidence>
<organism evidence="2 3">
    <name type="scientific">Polaribacter aquimarinus</name>
    <dbReference type="NCBI Taxonomy" id="2100726"/>
    <lineage>
        <taxon>Bacteria</taxon>
        <taxon>Pseudomonadati</taxon>
        <taxon>Bacteroidota</taxon>
        <taxon>Flavobacteriia</taxon>
        <taxon>Flavobacteriales</taxon>
        <taxon>Flavobacteriaceae</taxon>
    </lineage>
</organism>
<reference evidence="2 3" key="1">
    <citation type="submission" date="2018-05" db="EMBL/GenBank/DDBJ databases">
        <title>Polaribacter aquimarinus sp. nov., isolated from sediment in a sediment of sea.</title>
        <authorList>
            <person name="Lu D."/>
        </authorList>
    </citation>
    <scope>NUCLEOTIDE SEQUENCE [LARGE SCALE GENOMIC DNA]</scope>
    <source>
        <strain evidence="2 3">ZY113</strain>
    </source>
</reference>
<gene>
    <name evidence="2" type="ORF">DIS07_08690</name>
</gene>
<protein>
    <submittedName>
        <fullName evidence="2">DUF2490 domain-containing protein</fullName>
    </submittedName>
</protein>
<keyword evidence="3" id="KW-1185">Reference proteome</keyword>
<proteinExistence type="predicted"/>
<dbReference type="AlphaFoldDB" id="A0A2U2JAE3"/>
<sequence>MRLLFLIICFFYFNTLFSQNANSELGSWFMYNGSHKISEKWAVKSMAHFRYYELANNFQQEIYRLGANYSFTKKLNVTIGYSYVNTDVFFGSQNSFVTENRMYEDINYTNFLNKLKLRHRFRFEHRFISENSGNSASHWFRYDLNLNYPIADNWSVYGYNEIFLNIDQSKRFVQNWTGFGFLHKFNKNLKINVGYQQIKLPNGIQKRILLGLILNTNHTQKAI</sequence>
<evidence type="ECO:0000313" key="2">
    <source>
        <dbReference type="EMBL" id="PWG05302.1"/>
    </source>
</evidence>
<dbReference type="SUPFAM" id="SSF56935">
    <property type="entry name" value="Porins"/>
    <property type="match status" value="1"/>
</dbReference>
<dbReference type="OrthoDB" id="1118734at2"/>
<dbReference type="Proteomes" id="UP000245670">
    <property type="component" value="Unassembled WGS sequence"/>
</dbReference>
<comment type="caution">
    <text evidence="2">The sequence shown here is derived from an EMBL/GenBank/DDBJ whole genome shotgun (WGS) entry which is preliminary data.</text>
</comment>
<dbReference type="RefSeq" id="WP_109404846.1">
    <property type="nucleotide sequence ID" value="NZ_QFFG01000003.1"/>
</dbReference>
<name>A0A2U2JAE3_9FLAO</name>
<accession>A0A2U2JAE3</accession>